<dbReference type="CDD" id="cd01960">
    <property type="entry name" value="nsLTP1"/>
    <property type="match status" value="1"/>
</dbReference>
<dbReference type="InterPro" id="IPR000528">
    <property type="entry name" value="Plant_nsLTP"/>
</dbReference>
<organism evidence="5 6">
    <name type="scientific">Manihot esculenta</name>
    <name type="common">Cassava</name>
    <name type="synonym">Jatropha manihot</name>
    <dbReference type="NCBI Taxonomy" id="3983"/>
    <lineage>
        <taxon>Eukaryota</taxon>
        <taxon>Viridiplantae</taxon>
        <taxon>Streptophyta</taxon>
        <taxon>Embryophyta</taxon>
        <taxon>Tracheophyta</taxon>
        <taxon>Spermatophyta</taxon>
        <taxon>Magnoliopsida</taxon>
        <taxon>eudicotyledons</taxon>
        <taxon>Gunneridae</taxon>
        <taxon>Pentapetalae</taxon>
        <taxon>rosids</taxon>
        <taxon>fabids</taxon>
        <taxon>Malpighiales</taxon>
        <taxon>Euphorbiaceae</taxon>
        <taxon>Crotonoideae</taxon>
        <taxon>Manihoteae</taxon>
        <taxon>Manihot</taxon>
    </lineage>
</organism>
<dbReference type="Gramene" id="Manes.01G246800.1.v8.1">
    <property type="protein sequence ID" value="Manes.01G246800.1.v8.1.CDS"/>
    <property type="gene ID" value="Manes.01G246800.v8.1"/>
</dbReference>
<evidence type="ECO:0000313" key="6">
    <source>
        <dbReference type="Proteomes" id="UP000091857"/>
    </source>
</evidence>
<dbReference type="OrthoDB" id="1862539at2759"/>
<feature type="domain" description="Bifunctional inhibitor/plant lipid transfer protein/seed storage helical" evidence="4">
    <location>
        <begin position="34"/>
        <end position="119"/>
    </location>
</feature>
<proteinExistence type="inferred from homology"/>
<feature type="signal peptide" evidence="3">
    <location>
        <begin position="1"/>
        <end position="26"/>
    </location>
</feature>
<feature type="chain" id="PRO_5012361403" description="Bifunctional inhibitor/plant lipid transfer protein/seed storage helical domain-containing protein" evidence="3">
    <location>
        <begin position="27"/>
        <end position="123"/>
    </location>
</feature>
<dbReference type="EMBL" id="CM004387">
    <property type="protein sequence ID" value="OAY62169.1"/>
    <property type="molecule type" value="Genomic_DNA"/>
</dbReference>
<evidence type="ECO:0000259" key="4">
    <source>
        <dbReference type="SMART" id="SM00499"/>
    </source>
</evidence>
<dbReference type="GO" id="GO:0006869">
    <property type="term" value="P:lipid transport"/>
    <property type="evidence" value="ECO:0007669"/>
    <property type="project" value="InterPro"/>
</dbReference>
<dbReference type="STRING" id="3983.A0A2C9WNT0"/>
<evidence type="ECO:0000256" key="1">
    <source>
        <dbReference type="ARBA" id="ARBA00009748"/>
    </source>
</evidence>
<dbReference type="SMART" id="SM00499">
    <property type="entry name" value="AAI"/>
    <property type="match status" value="1"/>
</dbReference>
<dbReference type="InterPro" id="IPR016140">
    <property type="entry name" value="Bifunc_inhib/LTP/seed_store"/>
</dbReference>
<protein>
    <recommendedName>
        <fullName evidence="4">Bifunctional inhibitor/plant lipid transfer protein/seed storage helical domain-containing protein</fullName>
    </recommendedName>
</protein>
<dbReference type="SUPFAM" id="SSF47699">
    <property type="entry name" value="Bifunctional inhibitor/lipid-transfer protein/seed storage 2S albumin"/>
    <property type="match status" value="1"/>
</dbReference>
<dbReference type="Proteomes" id="UP000091857">
    <property type="component" value="Chromosome 1"/>
</dbReference>
<reference evidence="6" key="1">
    <citation type="journal article" date="2016" name="Nat. Biotechnol.">
        <title>Sequencing wild and cultivated cassava and related species reveals extensive interspecific hybridization and genetic diversity.</title>
        <authorList>
            <person name="Bredeson J.V."/>
            <person name="Lyons J.B."/>
            <person name="Prochnik S.E."/>
            <person name="Wu G.A."/>
            <person name="Ha C.M."/>
            <person name="Edsinger-Gonzales E."/>
            <person name="Grimwood J."/>
            <person name="Schmutz J."/>
            <person name="Rabbi I.Y."/>
            <person name="Egesi C."/>
            <person name="Nauluvula P."/>
            <person name="Lebot V."/>
            <person name="Ndunguru J."/>
            <person name="Mkamilo G."/>
            <person name="Bart R.S."/>
            <person name="Setter T.L."/>
            <person name="Gleadow R.M."/>
            <person name="Kulakow P."/>
            <person name="Ferguson M.E."/>
            <person name="Rounsley S."/>
            <person name="Rokhsar D.S."/>
        </authorList>
    </citation>
    <scope>NUCLEOTIDE SEQUENCE [LARGE SCALE GENOMIC DNA]</scope>
    <source>
        <strain evidence="6">cv. AM560-2</strain>
    </source>
</reference>
<comment type="caution">
    <text evidence="5">The sequence shown here is derived from an EMBL/GenBank/DDBJ whole genome shotgun (WGS) entry which is preliminary data.</text>
</comment>
<dbReference type="AlphaFoldDB" id="A0A2C9WNT0"/>
<keyword evidence="6" id="KW-1185">Reference proteome</keyword>
<accession>A0A2C9WNT0</accession>
<evidence type="ECO:0000256" key="2">
    <source>
        <dbReference type="ARBA" id="ARBA00023157"/>
    </source>
</evidence>
<keyword evidence="3" id="KW-0732">Signal</keyword>
<comment type="similarity">
    <text evidence="1">Belongs to the plant LTP family.</text>
</comment>
<dbReference type="PRINTS" id="PR00382">
    <property type="entry name" value="LIPIDTRNSFER"/>
</dbReference>
<dbReference type="GO" id="GO:0008289">
    <property type="term" value="F:lipid binding"/>
    <property type="evidence" value="ECO:0007669"/>
    <property type="project" value="InterPro"/>
</dbReference>
<keyword evidence="2" id="KW-1015">Disulfide bond</keyword>
<gene>
    <name evidence="5" type="ORF">MANES_01G246800v8</name>
</gene>
<evidence type="ECO:0000313" key="5">
    <source>
        <dbReference type="EMBL" id="OAY62169.1"/>
    </source>
</evidence>
<name>A0A2C9WNT0_MANES</name>
<evidence type="ECO:0000256" key="3">
    <source>
        <dbReference type="SAM" id="SignalP"/>
    </source>
</evidence>
<dbReference type="InterPro" id="IPR036312">
    <property type="entry name" value="Bifun_inhib/LTP/seed_sf"/>
</dbReference>
<sequence>MSRAEAMTRLAGLLILLLLVSKPAVSETVLDINCSAVITSLTPCLDYIQDKADKPSPTCCDGMNSVVGTVKSKADREALCDCLKQTLSNIKYDPARISALPKQCGLPIDIPPITPTTDCTKFL</sequence>
<dbReference type="Gene3D" id="1.10.110.10">
    <property type="entry name" value="Plant lipid-transfer and hydrophobic proteins"/>
    <property type="match status" value="1"/>
</dbReference>
<dbReference type="PANTHER" id="PTHR33076">
    <property type="entry name" value="NON-SPECIFIC LIPID-TRANSFER PROTEIN 2-RELATED"/>
    <property type="match status" value="1"/>
</dbReference>
<dbReference type="Pfam" id="PF14368">
    <property type="entry name" value="LTP_2"/>
    <property type="match status" value="1"/>
</dbReference>